<dbReference type="EMBL" id="JALGRD010000006">
    <property type="protein sequence ID" value="MCJ0974186.1"/>
    <property type="molecule type" value="Genomic_DNA"/>
</dbReference>
<proteinExistence type="predicted"/>
<protein>
    <submittedName>
        <fullName evidence="2">Uncharacterized protein</fullName>
    </submittedName>
</protein>
<dbReference type="PROSITE" id="PS51257">
    <property type="entry name" value="PROKAR_LIPOPROTEIN"/>
    <property type="match status" value="1"/>
</dbReference>
<dbReference type="AlphaFoldDB" id="A0A9X1W2V6"/>
<feature type="transmembrane region" description="Helical" evidence="1">
    <location>
        <begin position="7"/>
        <end position="27"/>
    </location>
</feature>
<evidence type="ECO:0000256" key="1">
    <source>
        <dbReference type="SAM" id="Phobius"/>
    </source>
</evidence>
<dbReference type="Proteomes" id="UP001139682">
    <property type="component" value="Unassembled WGS sequence"/>
</dbReference>
<name>A0A9X1W2V6_9GAMM</name>
<evidence type="ECO:0000313" key="2">
    <source>
        <dbReference type="EMBL" id="MCJ0974186.1"/>
    </source>
</evidence>
<keyword evidence="1" id="KW-1133">Transmembrane helix</keyword>
<feature type="transmembrane region" description="Helical" evidence="1">
    <location>
        <begin position="33"/>
        <end position="53"/>
    </location>
</feature>
<organism evidence="2 3">
    <name type="scientific">Stutzerimonas marianensis</name>
    <dbReference type="NCBI Taxonomy" id="2929513"/>
    <lineage>
        <taxon>Bacteria</taxon>
        <taxon>Pseudomonadati</taxon>
        <taxon>Pseudomonadota</taxon>
        <taxon>Gammaproteobacteria</taxon>
        <taxon>Pseudomonadales</taxon>
        <taxon>Pseudomonadaceae</taxon>
        <taxon>Stutzerimonas</taxon>
    </lineage>
</organism>
<keyword evidence="1" id="KW-0472">Membrane</keyword>
<reference evidence="2" key="1">
    <citation type="submission" date="2022-03" db="EMBL/GenBank/DDBJ databases">
        <title>Pseudomonas marianensis sp. nov., a marine bacterium isolated from deep-sea sediments of the Mariana Trench.</title>
        <authorList>
            <person name="Wei Y."/>
        </authorList>
    </citation>
    <scope>NUCLEOTIDE SEQUENCE</scope>
    <source>
        <strain evidence="2">PS1</strain>
    </source>
</reference>
<accession>A0A9X1W2V6</accession>
<dbReference type="RefSeq" id="WP_243606265.1">
    <property type="nucleotide sequence ID" value="NZ_JALGRD010000006.1"/>
</dbReference>
<evidence type="ECO:0000313" key="3">
    <source>
        <dbReference type="Proteomes" id="UP001139682"/>
    </source>
</evidence>
<gene>
    <name evidence="2" type="ORF">MST27_12480</name>
</gene>
<comment type="caution">
    <text evidence="2">The sequence shown here is derived from an EMBL/GenBank/DDBJ whole genome shotgun (WGS) entry which is preliminary data.</text>
</comment>
<keyword evidence="3" id="KW-1185">Reference proteome</keyword>
<keyword evidence="1" id="KW-0812">Transmembrane</keyword>
<sequence>MRSRRSPYLITAVPMLATGLACVGIGLSTDAETFVWMAPGFVLPGLFLVALGAGGRAR</sequence>